<dbReference type="AlphaFoldDB" id="T1AP12"/>
<dbReference type="EMBL" id="AUZY01005430">
    <property type="protein sequence ID" value="EQD59087.1"/>
    <property type="molecule type" value="Genomic_DNA"/>
</dbReference>
<name>T1AP12_9ZZZZ</name>
<dbReference type="SUPFAM" id="SSF52954">
    <property type="entry name" value="Class II aaRS ABD-related"/>
    <property type="match status" value="1"/>
</dbReference>
<organism evidence="2">
    <name type="scientific">mine drainage metagenome</name>
    <dbReference type="NCBI Taxonomy" id="410659"/>
    <lineage>
        <taxon>unclassified sequences</taxon>
        <taxon>metagenomes</taxon>
        <taxon>ecological metagenomes</taxon>
    </lineage>
</organism>
<proteinExistence type="predicted"/>
<gene>
    <name evidence="2" type="ORF">B1B_08344</name>
</gene>
<evidence type="ECO:0000259" key="1">
    <source>
        <dbReference type="Pfam" id="PF03129"/>
    </source>
</evidence>
<protein>
    <submittedName>
        <fullName evidence="2">Anticodon-binding domain protein</fullName>
        <ecNumber evidence="2">6.1.1.-</ecNumber>
    </submittedName>
</protein>
<feature type="domain" description="Anticodon-binding" evidence="1">
    <location>
        <begin position="6"/>
        <end position="63"/>
    </location>
</feature>
<sequence>MLWGWAARLEQAGLRAEVPDRPGERMQAKIRDGELAKVPYLAVVGKREVEAGTVNLRSTRAGSRWCLGSMI</sequence>
<comment type="caution">
    <text evidence="2">The sequence shown here is derived from an EMBL/GenBank/DDBJ whole genome shotgun (WGS) entry which is preliminary data.</text>
</comment>
<reference evidence="2" key="2">
    <citation type="journal article" date="2014" name="ISME J.">
        <title>Microbial stratification in low pH oxic and suboxic macroscopic growths along an acid mine drainage.</title>
        <authorList>
            <person name="Mendez-Garcia C."/>
            <person name="Mesa V."/>
            <person name="Sprenger R.R."/>
            <person name="Richter M."/>
            <person name="Diez M.S."/>
            <person name="Solano J."/>
            <person name="Bargiela R."/>
            <person name="Golyshina O.V."/>
            <person name="Manteca A."/>
            <person name="Ramos J.L."/>
            <person name="Gallego J.R."/>
            <person name="Llorente I."/>
            <person name="Martins Dos Santos V.A."/>
            <person name="Jensen O.N."/>
            <person name="Pelaez A.I."/>
            <person name="Sanchez J."/>
            <person name="Ferrer M."/>
        </authorList>
    </citation>
    <scope>NUCLEOTIDE SEQUENCE</scope>
</reference>
<dbReference type="GO" id="GO:0016874">
    <property type="term" value="F:ligase activity"/>
    <property type="evidence" value="ECO:0007669"/>
    <property type="project" value="UniProtKB-KW"/>
</dbReference>
<dbReference type="InterPro" id="IPR036621">
    <property type="entry name" value="Anticodon-bd_dom_sf"/>
</dbReference>
<dbReference type="Pfam" id="PF03129">
    <property type="entry name" value="HGTP_anticodon"/>
    <property type="match status" value="1"/>
</dbReference>
<keyword evidence="2" id="KW-0436">Ligase</keyword>
<evidence type="ECO:0000313" key="2">
    <source>
        <dbReference type="EMBL" id="EQD59087.1"/>
    </source>
</evidence>
<dbReference type="Gene3D" id="3.40.50.800">
    <property type="entry name" value="Anticodon-binding domain"/>
    <property type="match status" value="1"/>
</dbReference>
<reference evidence="2" key="1">
    <citation type="submission" date="2013-08" db="EMBL/GenBank/DDBJ databases">
        <authorList>
            <person name="Mendez C."/>
            <person name="Richter M."/>
            <person name="Ferrer M."/>
            <person name="Sanchez J."/>
        </authorList>
    </citation>
    <scope>NUCLEOTIDE SEQUENCE</scope>
</reference>
<accession>T1AP12</accession>
<dbReference type="InterPro" id="IPR004154">
    <property type="entry name" value="Anticodon-bd"/>
</dbReference>
<dbReference type="EC" id="6.1.1.-" evidence="2"/>